<dbReference type="Gene3D" id="3.40.718.10">
    <property type="entry name" value="Isopropylmalate Dehydrogenase"/>
    <property type="match status" value="1"/>
</dbReference>
<keyword evidence="6" id="KW-0028">Amino-acid biosynthesis</keyword>
<comment type="cofactor">
    <cofactor evidence="1">
        <name>Mn(2+)</name>
        <dbReference type="ChEBI" id="CHEBI:29035"/>
    </cofactor>
</comment>
<keyword evidence="8" id="KW-0460">Magnesium</keyword>
<keyword evidence="12 14" id="KW-0100">Branched-chain amino acid biosynthesis</keyword>
<keyword evidence="10 14" id="KW-0520">NAD</keyword>
<evidence type="ECO:0000256" key="7">
    <source>
        <dbReference type="ARBA" id="ARBA00022723"/>
    </source>
</evidence>
<evidence type="ECO:0000259" key="15">
    <source>
        <dbReference type="SMART" id="SM01329"/>
    </source>
</evidence>
<dbReference type="GO" id="GO:0000287">
    <property type="term" value="F:magnesium ion binding"/>
    <property type="evidence" value="ECO:0007669"/>
    <property type="project" value="InterPro"/>
</dbReference>
<protein>
    <recommendedName>
        <fullName evidence="4 14">3-isopropylmalate dehydrogenase</fullName>
        <ecNumber evidence="4 14">1.1.1.85</ecNumber>
    </recommendedName>
</protein>
<reference evidence="16" key="1">
    <citation type="journal article" date="2020" name="Stud. Mycol.">
        <title>101 Dothideomycetes genomes: a test case for predicting lifestyles and emergence of pathogens.</title>
        <authorList>
            <person name="Haridas S."/>
            <person name="Albert R."/>
            <person name="Binder M."/>
            <person name="Bloem J."/>
            <person name="Labutti K."/>
            <person name="Salamov A."/>
            <person name="Andreopoulos B."/>
            <person name="Baker S."/>
            <person name="Barry K."/>
            <person name="Bills G."/>
            <person name="Bluhm B."/>
            <person name="Cannon C."/>
            <person name="Castanera R."/>
            <person name="Culley D."/>
            <person name="Daum C."/>
            <person name="Ezra D."/>
            <person name="Gonzalez J."/>
            <person name="Henrissat B."/>
            <person name="Kuo A."/>
            <person name="Liang C."/>
            <person name="Lipzen A."/>
            <person name="Lutzoni F."/>
            <person name="Magnuson J."/>
            <person name="Mondo S."/>
            <person name="Nolan M."/>
            <person name="Ohm R."/>
            <person name="Pangilinan J."/>
            <person name="Park H.-J."/>
            <person name="Ramirez L."/>
            <person name="Alfaro M."/>
            <person name="Sun H."/>
            <person name="Tritt A."/>
            <person name="Yoshinaga Y."/>
            <person name="Zwiers L.-H."/>
            <person name="Turgeon B."/>
            <person name="Goodwin S."/>
            <person name="Spatafora J."/>
            <person name="Crous P."/>
            <person name="Grigoriev I."/>
        </authorList>
    </citation>
    <scope>NUCLEOTIDE SEQUENCE</scope>
    <source>
        <strain evidence="16">CBS 130266</strain>
    </source>
</reference>
<dbReference type="SMART" id="SM01329">
    <property type="entry name" value="Iso_dh"/>
    <property type="match status" value="1"/>
</dbReference>
<comment type="catalytic activity">
    <reaction evidence="14">
        <text>(2R,3S)-3-isopropylmalate + NAD(+) = 4-methyl-2-oxopentanoate + CO2 + NADH</text>
        <dbReference type="Rhea" id="RHEA:32271"/>
        <dbReference type="ChEBI" id="CHEBI:16526"/>
        <dbReference type="ChEBI" id="CHEBI:17865"/>
        <dbReference type="ChEBI" id="CHEBI:35121"/>
        <dbReference type="ChEBI" id="CHEBI:57540"/>
        <dbReference type="ChEBI" id="CHEBI:57945"/>
        <dbReference type="EC" id="1.1.1.85"/>
    </reaction>
</comment>
<dbReference type="InterPro" id="IPR024084">
    <property type="entry name" value="IsoPropMal-DH-like_dom"/>
</dbReference>
<evidence type="ECO:0000256" key="5">
    <source>
        <dbReference type="ARBA" id="ARBA00022430"/>
    </source>
</evidence>
<evidence type="ECO:0000313" key="16">
    <source>
        <dbReference type="EMBL" id="KAF2421200.1"/>
    </source>
</evidence>
<keyword evidence="7 14" id="KW-0479">Metal-binding</keyword>
<evidence type="ECO:0000256" key="9">
    <source>
        <dbReference type="ARBA" id="ARBA00023002"/>
    </source>
</evidence>
<dbReference type="GO" id="GO:0051287">
    <property type="term" value="F:NAD binding"/>
    <property type="evidence" value="ECO:0007669"/>
    <property type="project" value="InterPro"/>
</dbReference>
<accession>A0A9P4TTW0</accession>
<evidence type="ECO:0000256" key="12">
    <source>
        <dbReference type="ARBA" id="ARBA00023304"/>
    </source>
</evidence>
<evidence type="ECO:0000256" key="6">
    <source>
        <dbReference type="ARBA" id="ARBA00022605"/>
    </source>
</evidence>
<comment type="subunit">
    <text evidence="3 14">Homodimer.</text>
</comment>
<dbReference type="PROSITE" id="PS00470">
    <property type="entry name" value="IDH_IMDH"/>
    <property type="match status" value="1"/>
</dbReference>
<feature type="domain" description="Isopropylmalate dehydrogenase-like" evidence="15">
    <location>
        <begin position="6"/>
        <end position="364"/>
    </location>
</feature>
<evidence type="ECO:0000256" key="4">
    <source>
        <dbReference type="ARBA" id="ARBA00013101"/>
    </source>
</evidence>
<evidence type="ECO:0000256" key="3">
    <source>
        <dbReference type="ARBA" id="ARBA00011738"/>
    </source>
</evidence>
<dbReference type="EC" id="1.1.1.85" evidence="4 14"/>
<evidence type="ECO:0000256" key="14">
    <source>
        <dbReference type="RuleBase" id="RU004445"/>
    </source>
</evidence>
<dbReference type="Proteomes" id="UP000800235">
    <property type="component" value="Unassembled WGS sequence"/>
</dbReference>
<gene>
    <name evidence="16" type="ORF">EJ08DRAFT_690219</name>
</gene>
<comment type="function">
    <text evidence="14">Catalyzes the oxidation of 3-carboxy-2-hydroxy-4-methylpentanoate (3-isopropylmalate) to 3-carboxy-4-methyl-2-oxopentanoate. The product decarboxylates to 4-methyl-2 oxopentanoate.</text>
</comment>
<evidence type="ECO:0000256" key="8">
    <source>
        <dbReference type="ARBA" id="ARBA00022842"/>
    </source>
</evidence>
<dbReference type="PANTHER" id="PTHR42979:SF4">
    <property type="entry name" value="3-ISOPROPYLMALATE DEHYDROGENASE"/>
    <property type="match status" value="1"/>
</dbReference>
<sequence>MAQVHKILILPGDHAGPEVMKEALKVLSLIQSHTSSTKTFQHTTDLCGGISINTHQTPITDSVLSLAASSDAILFGSVGGPEWGTTYPNPESGLLRLRTHINAFANLRPCRFYSRSLVEKSPLKEHVIRGVDFMLVRENCGGAYFGDKVEDYENGIASDTWGYTAPEIERCARVAGALARQMGKGTVVTSADKANVLASGRLWRNTVTSVFEKEFKDVELRHQLADSLAMLLCTNPSKFNGVIVTDNTFGDILSDQAGGLVGTLGILPSASLCGVPEMEKGVKGLYEPVHGSAPDIAGQGKVNPVAQILSLSMMLRYSFCMYEEADAIDAAVEKVLDSKDIGGLEVRTGDLGGIATTGEVGDAVCKVLEELLKK</sequence>
<dbReference type="GO" id="GO:0005829">
    <property type="term" value="C:cytosol"/>
    <property type="evidence" value="ECO:0007669"/>
    <property type="project" value="TreeGrafter"/>
</dbReference>
<evidence type="ECO:0000256" key="2">
    <source>
        <dbReference type="ARBA" id="ARBA00007769"/>
    </source>
</evidence>
<evidence type="ECO:0000256" key="13">
    <source>
        <dbReference type="RuleBase" id="RU004443"/>
    </source>
</evidence>
<keyword evidence="9 13" id="KW-0560">Oxidoreductase</keyword>
<dbReference type="OrthoDB" id="419183at2759"/>
<dbReference type="GO" id="GO:0003862">
    <property type="term" value="F:3-isopropylmalate dehydrogenase activity"/>
    <property type="evidence" value="ECO:0007669"/>
    <property type="project" value="UniProtKB-EC"/>
</dbReference>
<comment type="similarity">
    <text evidence="2 13">Belongs to the isocitrate and isopropylmalate dehydrogenases family.</text>
</comment>
<keyword evidence="5 14" id="KW-0432">Leucine biosynthesis</keyword>
<dbReference type="NCBIfam" id="TIGR00169">
    <property type="entry name" value="leuB"/>
    <property type="match status" value="1"/>
</dbReference>
<dbReference type="AlphaFoldDB" id="A0A9P4TTW0"/>
<comment type="caution">
    <text evidence="16">The sequence shown here is derived from an EMBL/GenBank/DDBJ whole genome shotgun (WGS) entry which is preliminary data.</text>
</comment>
<dbReference type="FunFam" id="3.40.718.10:FF:000006">
    <property type="entry name" value="3-isopropylmalate dehydrogenase"/>
    <property type="match status" value="1"/>
</dbReference>
<evidence type="ECO:0000256" key="1">
    <source>
        <dbReference type="ARBA" id="ARBA00001936"/>
    </source>
</evidence>
<dbReference type="EMBL" id="MU007100">
    <property type="protein sequence ID" value="KAF2421200.1"/>
    <property type="molecule type" value="Genomic_DNA"/>
</dbReference>
<evidence type="ECO:0000313" key="17">
    <source>
        <dbReference type="Proteomes" id="UP000800235"/>
    </source>
</evidence>
<name>A0A9P4TTW0_9PEZI</name>
<comment type="pathway">
    <text evidence="14">Amino-acid biosynthesis; L-leucine biosynthesis; L-leucine from 3-methyl-2-oxobutanoate: step 3/4.</text>
</comment>
<dbReference type="InterPro" id="IPR004429">
    <property type="entry name" value="Isopropylmalate_DH"/>
</dbReference>
<evidence type="ECO:0000256" key="11">
    <source>
        <dbReference type="ARBA" id="ARBA00023211"/>
    </source>
</evidence>
<keyword evidence="11" id="KW-0464">Manganese</keyword>
<dbReference type="PANTHER" id="PTHR42979">
    <property type="entry name" value="3-ISOPROPYLMALATE DEHYDROGENASE"/>
    <property type="match status" value="1"/>
</dbReference>
<proteinExistence type="inferred from homology"/>
<keyword evidence="17" id="KW-1185">Reference proteome</keyword>
<comment type="cofactor">
    <cofactor evidence="14">
        <name>Mg(2+)</name>
        <dbReference type="ChEBI" id="CHEBI:18420"/>
    </cofactor>
    <cofactor evidence="14">
        <name>Mn(2+)</name>
        <dbReference type="ChEBI" id="CHEBI:29035"/>
    </cofactor>
    <text evidence="14">Binds 1 Mg(2+) or Mn(2+) ion per subunit.</text>
</comment>
<evidence type="ECO:0000256" key="10">
    <source>
        <dbReference type="ARBA" id="ARBA00023027"/>
    </source>
</evidence>
<dbReference type="Pfam" id="PF00180">
    <property type="entry name" value="Iso_dh"/>
    <property type="match status" value="1"/>
</dbReference>
<dbReference type="SUPFAM" id="SSF53659">
    <property type="entry name" value="Isocitrate/Isopropylmalate dehydrogenase-like"/>
    <property type="match status" value="1"/>
</dbReference>
<organism evidence="16 17">
    <name type="scientific">Tothia fuscella</name>
    <dbReference type="NCBI Taxonomy" id="1048955"/>
    <lineage>
        <taxon>Eukaryota</taxon>
        <taxon>Fungi</taxon>
        <taxon>Dikarya</taxon>
        <taxon>Ascomycota</taxon>
        <taxon>Pezizomycotina</taxon>
        <taxon>Dothideomycetes</taxon>
        <taxon>Pleosporomycetidae</taxon>
        <taxon>Venturiales</taxon>
        <taxon>Cylindrosympodiaceae</taxon>
        <taxon>Tothia</taxon>
    </lineage>
</organism>
<dbReference type="GO" id="GO:0009098">
    <property type="term" value="P:L-leucine biosynthetic process"/>
    <property type="evidence" value="ECO:0007669"/>
    <property type="project" value="UniProtKB-KW"/>
</dbReference>
<dbReference type="InterPro" id="IPR019818">
    <property type="entry name" value="IsoCit/isopropylmalate_DH_CS"/>
</dbReference>